<sequence length="180" mass="20432">ELAGFYHKRRPFYSGSDQLVFGHETSKDARDAIRKYAWPRRNTPTIVSLSISRGDQLSVLAAFDVGGFFSWESTTGTFDRHAFHEAFRTKIAPYLNSGPIPRSIVILDNAKIHMYPELEELVHSRGSILLFLPPYSPQLNPIEVGFSLLKGWITRHASLAFHQDPNRTLDVALKNVHQKT</sequence>
<feature type="domain" description="Tc1-like transposase DDE" evidence="1">
    <location>
        <begin position="18"/>
        <end position="159"/>
    </location>
</feature>
<evidence type="ECO:0000259" key="1">
    <source>
        <dbReference type="Pfam" id="PF13358"/>
    </source>
</evidence>
<dbReference type="Proteomes" id="UP000709295">
    <property type="component" value="Unassembled WGS sequence"/>
</dbReference>
<dbReference type="InterPro" id="IPR038717">
    <property type="entry name" value="Tc1-like_DDE_dom"/>
</dbReference>
<gene>
    <name evidence="2" type="ORF">JG688_00011595</name>
</gene>
<protein>
    <recommendedName>
        <fullName evidence="1">Tc1-like transposase DDE domain-containing protein</fullName>
    </recommendedName>
</protein>
<proteinExistence type="predicted"/>
<dbReference type="PANTHER" id="PTHR46564">
    <property type="entry name" value="TRANSPOSASE"/>
    <property type="match status" value="1"/>
</dbReference>
<dbReference type="PANTHER" id="PTHR46564:SF1">
    <property type="entry name" value="TRANSPOSASE"/>
    <property type="match status" value="1"/>
</dbReference>
<comment type="caution">
    <text evidence="2">The sequence shown here is derived from an EMBL/GenBank/DDBJ whole genome shotgun (WGS) entry which is preliminary data.</text>
</comment>
<evidence type="ECO:0000313" key="2">
    <source>
        <dbReference type="EMBL" id="KAG6956065.1"/>
    </source>
</evidence>
<dbReference type="AlphaFoldDB" id="A0A8J5M2M5"/>
<dbReference type="EMBL" id="JAENGY010000825">
    <property type="protein sequence ID" value="KAG6956065.1"/>
    <property type="molecule type" value="Genomic_DNA"/>
</dbReference>
<reference evidence="2" key="1">
    <citation type="submission" date="2021-01" db="EMBL/GenBank/DDBJ databases">
        <title>Phytophthora aleatoria, a newly-described species from Pinus radiata is distinct from Phytophthora cactorum isolates based on comparative genomics.</title>
        <authorList>
            <person name="Mcdougal R."/>
            <person name="Panda P."/>
            <person name="Williams N."/>
            <person name="Studholme D.J."/>
        </authorList>
    </citation>
    <scope>NUCLEOTIDE SEQUENCE</scope>
    <source>
        <strain evidence="2">NZFS 4037</strain>
    </source>
</reference>
<evidence type="ECO:0000313" key="3">
    <source>
        <dbReference type="Proteomes" id="UP000709295"/>
    </source>
</evidence>
<feature type="non-terminal residue" evidence="2">
    <location>
        <position position="1"/>
    </location>
</feature>
<accession>A0A8J5M2M5</accession>
<keyword evidence="3" id="KW-1185">Reference proteome</keyword>
<dbReference type="Pfam" id="PF13358">
    <property type="entry name" value="DDE_3"/>
    <property type="match status" value="1"/>
</dbReference>
<name>A0A8J5M2M5_9STRA</name>
<organism evidence="2 3">
    <name type="scientific">Phytophthora aleatoria</name>
    <dbReference type="NCBI Taxonomy" id="2496075"/>
    <lineage>
        <taxon>Eukaryota</taxon>
        <taxon>Sar</taxon>
        <taxon>Stramenopiles</taxon>
        <taxon>Oomycota</taxon>
        <taxon>Peronosporomycetes</taxon>
        <taxon>Peronosporales</taxon>
        <taxon>Peronosporaceae</taxon>
        <taxon>Phytophthora</taxon>
    </lineage>
</organism>